<evidence type="ECO:0000256" key="4">
    <source>
        <dbReference type="ARBA" id="ARBA00022729"/>
    </source>
</evidence>
<comment type="subcellular location">
    <subcellularLocation>
        <location evidence="1">Cell membrane</location>
        <topology evidence="1">Lipid-anchor</topology>
        <topology evidence="1">GPI-anchor</topology>
    </subcellularLocation>
</comment>
<dbReference type="Gene3D" id="1.20.58.1040">
    <property type="match status" value="2"/>
</dbReference>
<feature type="domain" description="X8" evidence="9">
    <location>
        <begin position="41"/>
        <end position="124"/>
    </location>
</feature>
<feature type="chain" id="PRO_5005527443" evidence="8">
    <location>
        <begin position="22"/>
        <end position="393"/>
    </location>
</feature>
<evidence type="ECO:0000256" key="1">
    <source>
        <dbReference type="ARBA" id="ARBA00004609"/>
    </source>
</evidence>
<dbReference type="Pfam" id="PF07983">
    <property type="entry name" value="X8"/>
    <property type="match status" value="2"/>
</dbReference>
<feature type="signal peptide" evidence="8">
    <location>
        <begin position="1"/>
        <end position="21"/>
    </location>
</feature>
<dbReference type="OMA" id="PVMNPTL"/>
<dbReference type="FunFam" id="1.20.58.1040:FF:000001">
    <property type="entry name" value="Glucan endo-1,3-beta-glucosidase 4"/>
    <property type="match status" value="1"/>
</dbReference>
<dbReference type="AlphaFoldDB" id="A0A0K9P552"/>
<dbReference type="GO" id="GO:0009506">
    <property type="term" value="C:plasmodesma"/>
    <property type="evidence" value="ECO:0007669"/>
    <property type="project" value="UniProtKB-ARBA"/>
</dbReference>
<keyword evidence="4 8" id="KW-0732">Signal</keyword>
<evidence type="ECO:0000256" key="8">
    <source>
        <dbReference type="SAM" id="SignalP"/>
    </source>
</evidence>
<sequence length="393" mass="40751">MTTFIPLLWVSILLFFTTVASSSFLSFGKFIKTRKTTIPPSWCAAKEGVADASLQIALDYACGIGGVDCSAIQETGACYNPNTLQDHASYAFNVYYQNKPSLASCDFGGTAVIVYTNPIPNCANSVTPAPKTNTAPVGVLPPPTLVPNTAPVAVPVTPPPPSIPYTDPVMNPTLPPPTLPVTTPALVLPPTIPYTNPVMNPTLPPPTLPVTTPAMVLPPTIPYTTPVIKPLPPPTSSGSGQSWCVAKNDALDAALQLGIDYACGIKAIDCTAIEQGGSCYLPNTLRDHASYAFNGYYQKNPNPVSCDFGGTATIVNINPSSGTCVYPSSSSSSSVSNPAGDGGDGSTTVIGSTGSIDSNFPVTSDNHTSFARTSSLSFPTSIVMVAISAFFST</sequence>
<dbReference type="PANTHER" id="PTHR31044">
    <property type="entry name" value="BETA-1,3 GLUCANASE"/>
    <property type="match status" value="1"/>
</dbReference>
<dbReference type="InterPro" id="IPR044788">
    <property type="entry name" value="X8_dom_prot"/>
</dbReference>
<evidence type="ECO:0000313" key="11">
    <source>
        <dbReference type="Proteomes" id="UP000036987"/>
    </source>
</evidence>
<accession>A0A0K9P552</accession>
<evidence type="ECO:0000259" key="9">
    <source>
        <dbReference type="SMART" id="SM00768"/>
    </source>
</evidence>
<evidence type="ECO:0000256" key="2">
    <source>
        <dbReference type="ARBA" id="ARBA00022475"/>
    </source>
</evidence>
<evidence type="ECO:0000313" key="10">
    <source>
        <dbReference type="EMBL" id="KMZ64156.1"/>
    </source>
</evidence>
<comment type="caution">
    <text evidence="10">The sequence shown here is derived from an EMBL/GenBank/DDBJ whole genome shotgun (WGS) entry which is preliminary data.</text>
</comment>
<evidence type="ECO:0000256" key="5">
    <source>
        <dbReference type="ARBA" id="ARBA00023136"/>
    </source>
</evidence>
<dbReference type="OrthoDB" id="417697at2759"/>
<reference evidence="11" key="1">
    <citation type="journal article" date="2016" name="Nature">
        <title>The genome of the seagrass Zostera marina reveals angiosperm adaptation to the sea.</title>
        <authorList>
            <person name="Olsen J.L."/>
            <person name="Rouze P."/>
            <person name="Verhelst B."/>
            <person name="Lin Y.-C."/>
            <person name="Bayer T."/>
            <person name="Collen J."/>
            <person name="Dattolo E."/>
            <person name="De Paoli E."/>
            <person name="Dittami S."/>
            <person name="Maumus F."/>
            <person name="Michel G."/>
            <person name="Kersting A."/>
            <person name="Lauritano C."/>
            <person name="Lohaus R."/>
            <person name="Toepel M."/>
            <person name="Tonon T."/>
            <person name="Vanneste K."/>
            <person name="Amirebrahimi M."/>
            <person name="Brakel J."/>
            <person name="Bostroem C."/>
            <person name="Chovatia M."/>
            <person name="Grimwood J."/>
            <person name="Jenkins J.W."/>
            <person name="Jueterbock A."/>
            <person name="Mraz A."/>
            <person name="Stam W.T."/>
            <person name="Tice H."/>
            <person name="Bornberg-Bauer E."/>
            <person name="Green P.J."/>
            <person name="Pearson G.A."/>
            <person name="Procaccini G."/>
            <person name="Duarte C.M."/>
            <person name="Schmutz J."/>
            <person name="Reusch T.B.H."/>
            <person name="Van de Peer Y."/>
        </authorList>
    </citation>
    <scope>NUCLEOTIDE SEQUENCE [LARGE SCALE GENOMIC DNA]</scope>
    <source>
        <strain evidence="11">cv. Finnish</strain>
    </source>
</reference>
<feature type="domain" description="X8" evidence="9">
    <location>
        <begin position="242"/>
        <end position="326"/>
    </location>
</feature>
<evidence type="ECO:0000256" key="3">
    <source>
        <dbReference type="ARBA" id="ARBA00022622"/>
    </source>
</evidence>
<keyword evidence="7" id="KW-0325">Glycoprotein</keyword>
<keyword evidence="3" id="KW-0449">Lipoprotein</keyword>
<proteinExistence type="predicted"/>
<keyword evidence="5" id="KW-0472">Membrane</keyword>
<dbReference type="GO" id="GO:0005886">
    <property type="term" value="C:plasma membrane"/>
    <property type="evidence" value="ECO:0007669"/>
    <property type="project" value="UniProtKB-SubCell"/>
</dbReference>
<keyword evidence="11" id="KW-1185">Reference proteome</keyword>
<dbReference type="STRING" id="29655.A0A0K9P552"/>
<protein>
    <submittedName>
        <fullName evidence="10">CBM43-containing protein</fullName>
    </submittedName>
</protein>
<dbReference type="PANTHER" id="PTHR31044:SF52">
    <property type="entry name" value="OS01G0631500 PROTEIN"/>
    <property type="match status" value="1"/>
</dbReference>
<evidence type="ECO:0000256" key="7">
    <source>
        <dbReference type="ARBA" id="ARBA00023180"/>
    </source>
</evidence>
<dbReference type="InterPro" id="IPR012946">
    <property type="entry name" value="X8"/>
</dbReference>
<dbReference type="PRINTS" id="PR01217">
    <property type="entry name" value="PRICHEXTENSN"/>
</dbReference>
<dbReference type="GO" id="GO:0098552">
    <property type="term" value="C:side of membrane"/>
    <property type="evidence" value="ECO:0007669"/>
    <property type="project" value="UniProtKB-KW"/>
</dbReference>
<keyword evidence="3" id="KW-0336">GPI-anchor</keyword>
<dbReference type="SMART" id="SM00768">
    <property type="entry name" value="X8"/>
    <property type="match status" value="2"/>
</dbReference>
<gene>
    <name evidence="10" type="ORF">ZOSMA_37G00360</name>
</gene>
<keyword evidence="6" id="KW-1015">Disulfide bond</keyword>
<organism evidence="10 11">
    <name type="scientific">Zostera marina</name>
    <name type="common">Eelgrass</name>
    <dbReference type="NCBI Taxonomy" id="29655"/>
    <lineage>
        <taxon>Eukaryota</taxon>
        <taxon>Viridiplantae</taxon>
        <taxon>Streptophyta</taxon>
        <taxon>Embryophyta</taxon>
        <taxon>Tracheophyta</taxon>
        <taxon>Spermatophyta</taxon>
        <taxon>Magnoliopsida</taxon>
        <taxon>Liliopsida</taxon>
        <taxon>Zosteraceae</taxon>
        <taxon>Zostera</taxon>
    </lineage>
</organism>
<keyword evidence="2" id="KW-1003">Cell membrane</keyword>
<evidence type="ECO:0000256" key="6">
    <source>
        <dbReference type="ARBA" id="ARBA00023157"/>
    </source>
</evidence>
<dbReference type="Proteomes" id="UP000036987">
    <property type="component" value="Unassembled WGS sequence"/>
</dbReference>
<dbReference type="EMBL" id="LFYR01001173">
    <property type="protein sequence ID" value="KMZ64156.1"/>
    <property type="molecule type" value="Genomic_DNA"/>
</dbReference>
<name>A0A0K9P552_ZOSMR</name>